<evidence type="ECO:0000313" key="7">
    <source>
        <dbReference type="Proteomes" id="UP000631114"/>
    </source>
</evidence>
<sequence length="408" mass="44793">MTTYLWKILSSYAVVSPVLSGSPLKRLYKSVNLKVTFLNAEDVAEVAFYFGSDVSRAIHVLSALSKSSWVAKRDIYKRWGWSEKEVSTAFRLQPMCMGLSEKNIMSTMEFLVNKMGYNPLLISEMPMLLLHSLEKRTIPRFSVLQVLISNGLVEEEAHKMTTLLNMPEKDFLRSVCTESIFLKCGSGSKVSATEMKASSLTAILAKSGIGASTAKVFTRYGAKVIIADVQDDLGATICSENQDIHFIHCDVTQENDVKNAVDTAVDKFGKLDIMFNNAAISERPTTSFLTIDKDDFKKVFDVNVYGGFFGAKHAARYGIRVNCISPHGVATPPVKSVVGIDLSKFEEIVSESANLKGVVLKAEDVAEAAVYLGSDESRYISGLNLIVDGGYSTTSTAFRMAVKAHFSN</sequence>
<evidence type="ECO:0000256" key="5">
    <source>
        <dbReference type="ARBA" id="ARBA00023002"/>
    </source>
</evidence>
<proteinExistence type="inferred from homology"/>
<dbReference type="SMART" id="SM00733">
    <property type="entry name" value="Mterf"/>
    <property type="match status" value="2"/>
</dbReference>
<dbReference type="PRINTS" id="PR00081">
    <property type="entry name" value="GDHRDH"/>
</dbReference>
<dbReference type="GO" id="GO:0003676">
    <property type="term" value="F:nucleic acid binding"/>
    <property type="evidence" value="ECO:0007669"/>
    <property type="project" value="InterPro"/>
</dbReference>
<dbReference type="Pfam" id="PF13561">
    <property type="entry name" value="adh_short_C2"/>
    <property type="match status" value="1"/>
</dbReference>
<name>A0A835H4C3_9MAGN</name>
<dbReference type="PANTHER" id="PTHR43180">
    <property type="entry name" value="3-OXOACYL-(ACYL-CARRIER-PROTEIN) REDUCTASE (AFU_ORTHOLOGUE AFUA_6G11210)"/>
    <property type="match status" value="1"/>
</dbReference>
<dbReference type="AlphaFoldDB" id="A0A835H4C3"/>
<dbReference type="GO" id="GO:0016491">
    <property type="term" value="F:oxidoreductase activity"/>
    <property type="evidence" value="ECO:0007669"/>
    <property type="project" value="UniProtKB-KW"/>
</dbReference>
<evidence type="ECO:0000256" key="3">
    <source>
        <dbReference type="ARBA" id="ARBA00022472"/>
    </source>
</evidence>
<dbReference type="InterPro" id="IPR003690">
    <property type="entry name" value="MTERF"/>
</dbReference>
<dbReference type="EMBL" id="JADFTS010000008">
    <property type="protein sequence ID" value="KAF9591432.1"/>
    <property type="molecule type" value="Genomic_DNA"/>
</dbReference>
<accession>A0A835H4C3</accession>
<evidence type="ECO:0000256" key="2">
    <source>
        <dbReference type="ARBA" id="ARBA00007692"/>
    </source>
</evidence>
<keyword evidence="4" id="KW-0809">Transit peptide</keyword>
<comment type="similarity">
    <text evidence="1">Belongs to the short-chain dehydrogenases/reductases (SDR) family.</text>
</comment>
<keyword evidence="5" id="KW-0560">Oxidoreductase</keyword>
<dbReference type="Gene3D" id="3.40.50.720">
    <property type="entry name" value="NAD(P)-binding Rossmann-like Domain"/>
    <property type="match status" value="2"/>
</dbReference>
<organism evidence="6 7">
    <name type="scientific">Coptis chinensis</name>
    <dbReference type="NCBI Taxonomy" id="261450"/>
    <lineage>
        <taxon>Eukaryota</taxon>
        <taxon>Viridiplantae</taxon>
        <taxon>Streptophyta</taxon>
        <taxon>Embryophyta</taxon>
        <taxon>Tracheophyta</taxon>
        <taxon>Spermatophyta</taxon>
        <taxon>Magnoliopsida</taxon>
        <taxon>Ranunculales</taxon>
        <taxon>Ranunculaceae</taxon>
        <taxon>Coptidoideae</taxon>
        <taxon>Coptis</taxon>
    </lineage>
</organism>
<comment type="caution">
    <text evidence="6">The sequence shown here is derived from an EMBL/GenBank/DDBJ whole genome shotgun (WGS) entry which is preliminary data.</text>
</comment>
<protein>
    <submittedName>
        <fullName evidence="6">Uncharacterized protein</fullName>
    </submittedName>
</protein>
<reference evidence="6 7" key="1">
    <citation type="submission" date="2020-10" db="EMBL/GenBank/DDBJ databases">
        <title>The Coptis chinensis genome and diversification of protoberbering-type alkaloids.</title>
        <authorList>
            <person name="Wang B."/>
            <person name="Shu S."/>
            <person name="Song C."/>
            <person name="Liu Y."/>
        </authorList>
    </citation>
    <scope>NUCLEOTIDE SEQUENCE [LARGE SCALE GENOMIC DNA]</scope>
    <source>
        <strain evidence="6">HL-2020</strain>
        <tissue evidence="6">Leaf</tissue>
    </source>
</reference>
<keyword evidence="3" id="KW-0804">Transcription</keyword>
<keyword evidence="7" id="KW-1185">Reference proteome</keyword>
<evidence type="ECO:0000313" key="6">
    <source>
        <dbReference type="EMBL" id="KAF9591432.1"/>
    </source>
</evidence>
<keyword evidence="3" id="KW-0805">Transcription regulation</keyword>
<dbReference type="OrthoDB" id="637682at2759"/>
<dbReference type="PANTHER" id="PTHR43180:SF45">
    <property type="entry name" value="SECOISOLARICIRESINOL DEHYDROGENASE-LIKE ISOFORM X1"/>
    <property type="match status" value="1"/>
</dbReference>
<keyword evidence="3" id="KW-0806">Transcription termination</keyword>
<dbReference type="InterPro" id="IPR002347">
    <property type="entry name" value="SDR_fam"/>
</dbReference>
<dbReference type="Gene3D" id="1.25.70.10">
    <property type="entry name" value="Transcription termination factor 3, mitochondrial"/>
    <property type="match status" value="1"/>
</dbReference>
<comment type="similarity">
    <text evidence="2">Belongs to the mTERF family.</text>
</comment>
<dbReference type="Proteomes" id="UP000631114">
    <property type="component" value="Unassembled WGS sequence"/>
</dbReference>
<dbReference type="Pfam" id="PF02536">
    <property type="entry name" value="mTERF"/>
    <property type="match status" value="1"/>
</dbReference>
<dbReference type="InterPro" id="IPR038538">
    <property type="entry name" value="MTERF_sf"/>
</dbReference>
<dbReference type="InterPro" id="IPR036291">
    <property type="entry name" value="NAD(P)-bd_dom_sf"/>
</dbReference>
<dbReference type="GO" id="GO:0006353">
    <property type="term" value="P:DNA-templated transcription termination"/>
    <property type="evidence" value="ECO:0007669"/>
    <property type="project" value="UniProtKB-KW"/>
</dbReference>
<evidence type="ECO:0000256" key="4">
    <source>
        <dbReference type="ARBA" id="ARBA00022946"/>
    </source>
</evidence>
<dbReference type="SUPFAM" id="SSF51735">
    <property type="entry name" value="NAD(P)-binding Rossmann-fold domains"/>
    <property type="match status" value="1"/>
</dbReference>
<evidence type="ECO:0000256" key="1">
    <source>
        <dbReference type="ARBA" id="ARBA00006484"/>
    </source>
</evidence>
<gene>
    <name evidence="6" type="ORF">IFM89_004130</name>
</gene>